<sequence length="61" mass="6971">MNTQLIITHPGSAHFDEMTAVSLILAAHADTEFHIERREPIPEELDNPDIWVVDISNRHEP</sequence>
<evidence type="ECO:0000313" key="1">
    <source>
        <dbReference type="EMBL" id="GAI88964.1"/>
    </source>
</evidence>
<proteinExistence type="predicted"/>
<dbReference type="EMBL" id="BARW01024129">
    <property type="protein sequence ID" value="GAI88964.1"/>
    <property type="molecule type" value="Genomic_DNA"/>
</dbReference>
<feature type="non-terminal residue" evidence="1">
    <location>
        <position position="61"/>
    </location>
</feature>
<protein>
    <submittedName>
        <fullName evidence="1">Uncharacterized protein</fullName>
    </submittedName>
</protein>
<dbReference type="AlphaFoldDB" id="X1U9I0"/>
<reference evidence="1" key="1">
    <citation type="journal article" date="2014" name="Front. Microbiol.">
        <title>High frequency of phylogenetically diverse reductive dehalogenase-homologous genes in deep subseafloor sedimentary metagenomes.</title>
        <authorList>
            <person name="Kawai M."/>
            <person name="Futagami T."/>
            <person name="Toyoda A."/>
            <person name="Takaki Y."/>
            <person name="Nishi S."/>
            <person name="Hori S."/>
            <person name="Arai W."/>
            <person name="Tsubouchi T."/>
            <person name="Morono Y."/>
            <person name="Uchiyama I."/>
            <person name="Ito T."/>
            <person name="Fujiyama A."/>
            <person name="Inagaki F."/>
            <person name="Takami H."/>
        </authorList>
    </citation>
    <scope>NUCLEOTIDE SEQUENCE</scope>
    <source>
        <strain evidence="1">Expedition CK06-06</strain>
    </source>
</reference>
<name>X1U9I0_9ZZZZ</name>
<organism evidence="1">
    <name type="scientific">marine sediment metagenome</name>
    <dbReference type="NCBI Taxonomy" id="412755"/>
    <lineage>
        <taxon>unclassified sequences</taxon>
        <taxon>metagenomes</taxon>
        <taxon>ecological metagenomes</taxon>
    </lineage>
</organism>
<gene>
    <name evidence="1" type="ORF">S12H4_39849</name>
</gene>
<accession>X1U9I0</accession>
<comment type="caution">
    <text evidence="1">The sequence shown here is derived from an EMBL/GenBank/DDBJ whole genome shotgun (WGS) entry which is preliminary data.</text>
</comment>